<proteinExistence type="predicted"/>
<sequence>MTNELWAGSRSIVEPYSDYVSIDAVYTPDPAQPIVALPGVLFYHQGPGVFMSIQKLTVDGLRCRDLSVALACGVIYSERKGLNAHSGKGLSIFVVDFGKKVEFCRGGKRREDFVIWVYGFKI</sequence>
<keyword evidence="2" id="KW-1185">Reference proteome</keyword>
<protein>
    <submittedName>
        <fullName evidence="1">Uncharacterized protein</fullName>
    </submittedName>
</protein>
<dbReference type="EMBL" id="CM056816">
    <property type="protein sequence ID" value="KAJ8634029.1"/>
    <property type="molecule type" value="Genomic_DNA"/>
</dbReference>
<evidence type="ECO:0000313" key="1">
    <source>
        <dbReference type="EMBL" id="KAJ8634029.1"/>
    </source>
</evidence>
<reference evidence="1 2" key="1">
    <citation type="journal article" date="2022" name="Hortic Res">
        <title>A haplotype resolved chromosomal level avocado genome allows analysis of novel avocado genes.</title>
        <authorList>
            <person name="Nath O."/>
            <person name="Fletcher S.J."/>
            <person name="Hayward A."/>
            <person name="Shaw L.M."/>
            <person name="Masouleh A.K."/>
            <person name="Furtado A."/>
            <person name="Henry R.J."/>
            <person name="Mitter N."/>
        </authorList>
    </citation>
    <scope>NUCLEOTIDE SEQUENCE [LARGE SCALE GENOMIC DNA]</scope>
    <source>
        <strain evidence="2">cv. Hass</strain>
    </source>
</reference>
<evidence type="ECO:0000313" key="2">
    <source>
        <dbReference type="Proteomes" id="UP001234297"/>
    </source>
</evidence>
<name>A0ACC2LKS9_PERAE</name>
<dbReference type="Proteomes" id="UP001234297">
    <property type="component" value="Chromosome 8"/>
</dbReference>
<accession>A0ACC2LKS9</accession>
<organism evidence="1 2">
    <name type="scientific">Persea americana</name>
    <name type="common">Avocado</name>
    <dbReference type="NCBI Taxonomy" id="3435"/>
    <lineage>
        <taxon>Eukaryota</taxon>
        <taxon>Viridiplantae</taxon>
        <taxon>Streptophyta</taxon>
        <taxon>Embryophyta</taxon>
        <taxon>Tracheophyta</taxon>
        <taxon>Spermatophyta</taxon>
        <taxon>Magnoliopsida</taxon>
        <taxon>Magnoliidae</taxon>
        <taxon>Laurales</taxon>
        <taxon>Lauraceae</taxon>
        <taxon>Persea</taxon>
    </lineage>
</organism>
<comment type="caution">
    <text evidence="1">The sequence shown here is derived from an EMBL/GenBank/DDBJ whole genome shotgun (WGS) entry which is preliminary data.</text>
</comment>
<gene>
    <name evidence="1" type="ORF">MRB53_027365</name>
</gene>